<evidence type="ECO:0000313" key="1">
    <source>
        <dbReference type="EMBL" id="AKG42959.1"/>
    </source>
</evidence>
<gene>
    <name evidence="1" type="ORF">SXIM_15750</name>
</gene>
<sequence>MSTWDIDIGEVARIQELATPIAEDLAEHASDLGESLGTAIPNSGALAWDGDDGGPGLVGAALTAFVQHAADRLESVAERHGRSWQGAAGATSAYAAGDLDMAAAAQRAGTLGIDFDSTPFEKPGRR</sequence>
<dbReference type="HOGENOM" id="CLU_107174_1_0_11"/>
<dbReference type="PATRIC" id="fig|408015.6.peg.1611"/>
<dbReference type="InterPro" id="IPR045436">
    <property type="entry name" value="DUF6507"/>
</dbReference>
<accession>A0A0F7FTC9</accession>
<dbReference type="RefSeq" id="WP_052384968.1">
    <property type="nucleotide sequence ID" value="NZ_CBDRAA010000001.1"/>
</dbReference>
<proteinExistence type="predicted"/>
<dbReference type="Proteomes" id="UP000034034">
    <property type="component" value="Chromosome"/>
</dbReference>
<name>A0A0F7FTC9_9ACTN</name>
<dbReference type="Pfam" id="PF20117">
    <property type="entry name" value="DUF6507"/>
    <property type="match status" value="1"/>
</dbReference>
<dbReference type="EMBL" id="CP009922">
    <property type="protein sequence ID" value="AKG42959.1"/>
    <property type="molecule type" value="Genomic_DNA"/>
</dbReference>
<dbReference type="STRING" id="408015.SXIM_15750"/>
<protein>
    <submittedName>
        <fullName evidence="1">Uncharacterized protein</fullName>
    </submittedName>
</protein>
<reference evidence="1" key="1">
    <citation type="submission" date="2019-08" db="EMBL/GenBank/DDBJ databases">
        <title>Complete genome sequence of a mangrove-derived Streptomyces xiamenensis.</title>
        <authorList>
            <person name="Xu J."/>
        </authorList>
    </citation>
    <scope>NUCLEOTIDE SEQUENCE</scope>
    <source>
        <strain evidence="1">318</strain>
    </source>
</reference>
<dbReference type="AlphaFoldDB" id="A0A0F7FTC9"/>
<organism evidence="1 2">
    <name type="scientific">Streptomyces xiamenensis</name>
    <dbReference type="NCBI Taxonomy" id="408015"/>
    <lineage>
        <taxon>Bacteria</taxon>
        <taxon>Bacillati</taxon>
        <taxon>Actinomycetota</taxon>
        <taxon>Actinomycetes</taxon>
        <taxon>Kitasatosporales</taxon>
        <taxon>Streptomycetaceae</taxon>
        <taxon>Streptomyces</taxon>
    </lineage>
</organism>
<keyword evidence="2" id="KW-1185">Reference proteome</keyword>
<evidence type="ECO:0000313" key="2">
    <source>
        <dbReference type="Proteomes" id="UP000034034"/>
    </source>
</evidence>
<dbReference type="KEGG" id="sxi:SXIM_15750"/>